<gene>
    <name evidence="1" type="ORF">A2397_03945</name>
</gene>
<comment type="caution">
    <text evidence="1">The sequence shown here is derived from an EMBL/GenBank/DDBJ whole genome shotgun (WGS) entry which is preliminary data.</text>
</comment>
<organism evidence="1 2">
    <name type="scientific">Candidatus Amesbacteria bacterium RIFOXYB1_FULL_44_23</name>
    <dbReference type="NCBI Taxonomy" id="1797263"/>
    <lineage>
        <taxon>Bacteria</taxon>
        <taxon>Candidatus Amesiibacteriota</taxon>
    </lineage>
</organism>
<dbReference type="AlphaFoldDB" id="A0A1F4ZSX6"/>
<evidence type="ECO:0000313" key="1">
    <source>
        <dbReference type="EMBL" id="OGD09543.1"/>
    </source>
</evidence>
<reference evidence="1 2" key="1">
    <citation type="journal article" date="2016" name="Nat. Commun.">
        <title>Thousands of microbial genomes shed light on interconnected biogeochemical processes in an aquifer system.</title>
        <authorList>
            <person name="Anantharaman K."/>
            <person name="Brown C.T."/>
            <person name="Hug L.A."/>
            <person name="Sharon I."/>
            <person name="Castelle C.J."/>
            <person name="Probst A.J."/>
            <person name="Thomas B.C."/>
            <person name="Singh A."/>
            <person name="Wilkins M.J."/>
            <person name="Karaoz U."/>
            <person name="Brodie E.L."/>
            <person name="Williams K.H."/>
            <person name="Hubbard S.S."/>
            <person name="Banfield J.F."/>
        </authorList>
    </citation>
    <scope>NUCLEOTIDE SEQUENCE [LARGE SCALE GENOMIC DNA]</scope>
</reference>
<dbReference type="Proteomes" id="UP000176424">
    <property type="component" value="Unassembled WGS sequence"/>
</dbReference>
<dbReference type="STRING" id="1797263.A2397_03945"/>
<evidence type="ECO:0000313" key="2">
    <source>
        <dbReference type="Proteomes" id="UP000176424"/>
    </source>
</evidence>
<accession>A0A1F4ZSX6</accession>
<name>A0A1F4ZSX6_9BACT</name>
<dbReference type="EMBL" id="MEXR01000031">
    <property type="protein sequence ID" value="OGD09543.1"/>
    <property type="molecule type" value="Genomic_DNA"/>
</dbReference>
<protein>
    <submittedName>
        <fullName evidence="1">Uncharacterized protein</fullName>
    </submittedName>
</protein>
<proteinExistence type="predicted"/>
<sequence length="213" mass="23782">MAPSPSEIKSGLMEEAKTIAALKDKTEKNVEKIYHLVTKAKNTAQNILHEVGQIPTPQIKLVGFILDASPTSDCYFHPVFYLDPDQTVSGHPKVRYWVATSNDLHPMSITKNSITARIQWTGDSTLNQAVVITPKDEKICLPIQTKRSITAVIFEPERDRTHLVITAMFELEGQPSNKKLSDLQRHRQQAVVSQSVLDMLKNALDPTPPDSDT</sequence>